<reference evidence="1 2" key="1">
    <citation type="journal article" date="2017" name="Front. Microbiol.">
        <title>Comparative Genomic Analysis of the Class Epsilonproteobacteria and Proposed Reclassification to Epsilonbacteraeota (phyl. nov.).</title>
        <authorList>
            <person name="Waite D.W."/>
            <person name="Vanwonterghem I."/>
            <person name="Rinke C."/>
            <person name="Parks D.H."/>
            <person name="Zhang Y."/>
            <person name="Takai K."/>
            <person name="Sievert S.M."/>
            <person name="Simon J."/>
            <person name="Campbell B.J."/>
            <person name="Hanson T.E."/>
            <person name="Woyke T."/>
            <person name="Klotz M.G."/>
            <person name="Hugenholtz P."/>
        </authorList>
    </citation>
    <scope>NUCLEOTIDE SEQUENCE [LARGE SCALE GENOMIC DNA]</scope>
    <source>
        <strain evidence="1">UBA12443</strain>
    </source>
</reference>
<dbReference type="AlphaFoldDB" id="A0A2D3WDF6"/>
<sequence>MRYFYYVHTGHRIGLDRFHRAVAIMKELQKEIDITLLCSDFRIAAEAKEYGIKRSVGVDLVRNIPQIAHHGDKMIFDSAEINPTLLDDMTQFFPSFIRISDDASDTKHPKEFLISPYLEGEGICNAVVVDERYYAPQPKTIPMALFFGDDDYEKDLEKHQELFKPYNMELLMGFYHFLGYEKSLKESFAHIHECEAYDEVIRQSEILVTASPMAVLQNLASGGKPVFMQRPDYSREFIPLFTALNIPIVEGYNQEQLMQAIRISSSNSYQKIKNSNTEVIEFIRKSFNLVNLKPF</sequence>
<dbReference type="EMBL" id="DLUI01000081">
    <property type="protein sequence ID" value="DAB38458.1"/>
    <property type="molecule type" value="Genomic_DNA"/>
</dbReference>
<evidence type="ECO:0000313" key="1">
    <source>
        <dbReference type="EMBL" id="DAB38458.1"/>
    </source>
</evidence>
<organism evidence="1 2">
    <name type="scientific">Sulfuricurvum kujiense</name>
    <dbReference type="NCBI Taxonomy" id="148813"/>
    <lineage>
        <taxon>Bacteria</taxon>
        <taxon>Pseudomonadati</taxon>
        <taxon>Campylobacterota</taxon>
        <taxon>Epsilonproteobacteria</taxon>
        <taxon>Campylobacterales</taxon>
        <taxon>Sulfurimonadaceae</taxon>
        <taxon>Sulfuricurvum</taxon>
    </lineage>
</organism>
<accession>A0A2D3WDF6</accession>
<protein>
    <submittedName>
        <fullName evidence="1">Uncharacterized protein</fullName>
    </submittedName>
</protein>
<proteinExistence type="predicted"/>
<gene>
    <name evidence="1" type="ORF">CFH83_05820</name>
</gene>
<comment type="caution">
    <text evidence="1">The sequence shown here is derived from an EMBL/GenBank/DDBJ whole genome shotgun (WGS) entry which is preliminary data.</text>
</comment>
<evidence type="ECO:0000313" key="2">
    <source>
        <dbReference type="Proteomes" id="UP000228859"/>
    </source>
</evidence>
<name>A0A2D3WDF6_9BACT</name>
<dbReference type="Proteomes" id="UP000228859">
    <property type="component" value="Unassembled WGS sequence"/>
</dbReference>
<dbReference type="RefSeq" id="WP_294893984.1">
    <property type="nucleotide sequence ID" value="NZ_DLUI01000081.1"/>
</dbReference>